<keyword evidence="2" id="KW-1185">Reference proteome</keyword>
<dbReference type="Proteomes" id="UP000277212">
    <property type="component" value="Unassembled WGS sequence"/>
</dbReference>
<gene>
    <name evidence="1" type="ORF">CDV36_016356</name>
</gene>
<dbReference type="EMBL" id="NKUJ01000924">
    <property type="protein sequence ID" value="RMI96046.1"/>
    <property type="molecule type" value="Genomic_DNA"/>
</dbReference>
<proteinExistence type="predicted"/>
<sequence>MLADGLTKVLTNTSFQAFREQLGLVDVGQQLQRKREYEDITEVIERHFLNVEYLCDTSRKRPPRQEERLTGMADLEAPRVISVKAGMASTGGVCRTDEAGGLSYDLK</sequence>
<name>A0A3M2QSU9_9HYPO</name>
<comment type="caution">
    <text evidence="1">The sequence shown here is derived from an EMBL/GenBank/DDBJ whole genome shotgun (WGS) entry which is preliminary data.</text>
</comment>
<dbReference type="AlphaFoldDB" id="A0A3M2QSU9"/>
<accession>A0A3M2QSU9</accession>
<protein>
    <submittedName>
        <fullName evidence="1">Uncharacterized protein</fullName>
    </submittedName>
</protein>
<reference evidence="1 2" key="1">
    <citation type="submission" date="2017-06" db="EMBL/GenBank/DDBJ databases">
        <title>Comparative genomic analysis of Ambrosia Fusariam Clade fungi.</title>
        <authorList>
            <person name="Stajich J.E."/>
            <person name="Carrillo J."/>
            <person name="Kijimoto T."/>
            <person name="Eskalen A."/>
            <person name="O'Donnell K."/>
            <person name="Kasson M."/>
        </authorList>
    </citation>
    <scope>NUCLEOTIDE SEQUENCE [LARGE SCALE GENOMIC DNA]</scope>
    <source>
        <strain evidence="1">UCR3666</strain>
    </source>
</reference>
<organism evidence="1 2">
    <name type="scientific">Fusarium kuroshium</name>
    <dbReference type="NCBI Taxonomy" id="2010991"/>
    <lineage>
        <taxon>Eukaryota</taxon>
        <taxon>Fungi</taxon>
        <taxon>Dikarya</taxon>
        <taxon>Ascomycota</taxon>
        <taxon>Pezizomycotina</taxon>
        <taxon>Sordariomycetes</taxon>
        <taxon>Hypocreomycetidae</taxon>
        <taxon>Hypocreales</taxon>
        <taxon>Nectriaceae</taxon>
        <taxon>Fusarium</taxon>
        <taxon>Fusarium solani species complex</taxon>
    </lineage>
</organism>
<evidence type="ECO:0000313" key="1">
    <source>
        <dbReference type="EMBL" id="RMI96046.1"/>
    </source>
</evidence>
<evidence type="ECO:0000313" key="2">
    <source>
        <dbReference type="Proteomes" id="UP000277212"/>
    </source>
</evidence>